<feature type="domain" description="DUF6285" evidence="1">
    <location>
        <begin position="25"/>
        <end position="109"/>
    </location>
</feature>
<evidence type="ECO:0000259" key="1">
    <source>
        <dbReference type="Pfam" id="PF19802"/>
    </source>
</evidence>
<evidence type="ECO:0000313" key="3">
    <source>
        <dbReference type="Proteomes" id="UP001165565"/>
    </source>
</evidence>
<gene>
    <name evidence="2" type="ORF">NEE01_12095</name>
</gene>
<dbReference type="EMBL" id="JANFAV010000007">
    <property type="protein sequence ID" value="MCW6535521.1"/>
    <property type="molecule type" value="Genomic_DNA"/>
</dbReference>
<accession>A0AA42CUJ9</accession>
<comment type="caution">
    <text evidence="2">The sequence shown here is derived from an EMBL/GenBank/DDBJ whole genome shotgun (WGS) entry which is preliminary data.</text>
</comment>
<dbReference type="RefSeq" id="WP_265269098.1">
    <property type="nucleotide sequence ID" value="NZ_JANFAU010000021.1"/>
</dbReference>
<proteinExistence type="predicted"/>
<keyword evidence="3" id="KW-1185">Reference proteome</keyword>
<sequence length="114" mass="12039">MITHPTAQALVEGVARWLPVDGSASGFALRVARNALEIAARDMALGPAADARAVERLRALTGGDGTRDALDRRLTEMIRAGEIAPDDPALIAHMKACALDSLAIDQPKYAHELG</sequence>
<dbReference type="Proteomes" id="UP001165565">
    <property type="component" value="Unassembled WGS sequence"/>
</dbReference>
<protein>
    <submittedName>
        <fullName evidence="2">DUF6285 domain-containing protein</fullName>
    </submittedName>
</protein>
<dbReference type="Pfam" id="PF19802">
    <property type="entry name" value="DUF6285"/>
    <property type="match status" value="1"/>
</dbReference>
<organism evidence="2 3">
    <name type="scientific">Sphingomonas lycopersici</name>
    <dbReference type="NCBI Taxonomy" id="2951807"/>
    <lineage>
        <taxon>Bacteria</taxon>
        <taxon>Pseudomonadati</taxon>
        <taxon>Pseudomonadota</taxon>
        <taxon>Alphaproteobacteria</taxon>
        <taxon>Sphingomonadales</taxon>
        <taxon>Sphingomonadaceae</taxon>
        <taxon>Sphingomonas</taxon>
    </lineage>
</organism>
<name>A0AA42CUJ9_9SPHN</name>
<reference evidence="2" key="1">
    <citation type="submission" date="2022-06" db="EMBL/GenBank/DDBJ databases">
        <title>Sphingomonas sp. nov. isolated from rhizosphere soil of tomato.</title>
        <authorList>
            <person name="Dong H."/>
            <person name="Gao R."/>
        </authorList>
    </citation>
    <scope>NUCLEOTIDE SEQUENCE</scope>
    <source>
        <strain evidence="2">MMSM24</strain>
    </source>
</reference>
<evidence type="ECO:0000313" key="2">
    <source>
        <dbReference type="EMBL" id="MCW6535521.1"/>
    </source>
</evidence>
<dbReference type="InterPro" id="IPR046252">
    <property type="entry name" value="DUF6285"/>
</dbReference>
<dbReference type="AlphaFoldDB" id="A0AA42CUJ9"/>